<feature type="region of interest" description="Disordered" evidence="3">
    <location>
        <begin position="205"/>
        <end position="245"/>
    </location>
</feature>
<keyword evidence="1" id="KW-0677">Repeat</keyword>
<feature type="region of interest" description="Disordered" evidence="3">
    <location>
        <begin position="1"/>
        <end position="51"/>
    </location>
</feature>
<dbReference type="Pfam" id="PF00013">
    <property type="entry name" value="KH_1"/>
    <property type="match status" value="3"/>
</dbReference>
<evidence type="ECO:0000256" key="3">
    <source>
        <dbReference type="SAM" id="MobiDB-lite"/>
    </source>
</evidence>
<comment type="caution">
    <text evidence="5">The sequence shown here is derived from an EMBL/GenBank/DDBJ whole genome shotgun (WGS) entry which is preliminary data.</text>
</comment>
<dbReference type="OrthoDB" id="442947at2759"/>
<feature type="domain" description="K Homology" evidence="4">
    <location>
        <begin position="480"/>
        <end position="549"/>
    </location>
</feature>
<organism evidence="5 6">
    <name type="scientific">Reticulomyxa filosa</name>
    <dbReference type="NCBI Taxonomy" id="46433"/>
    <lineage>
        <taxon>Eukaryota</taxon>
        <taxon>Sar</taxon>
        <taxon>Rhizaria</taxon>
        <taxon>Retaria</taxon>
        <taxon>Foraminifera</taxon>
        <taxon>Monothalamids</taxon>
        <taxon>Reticulomyxidae</taxon>
        <taxon>Reticulomyxa</taxon>
    </lineage>
</organism>
<dbReference type="CDD" id="cd00105">
    <property type="entry name" value="KH-I"/>
    <property type="match status" value="1"/>
</dbReference>
<dbReference type="SMART" id="SM00322">
    <property type="entry name" value="KH"/>
    <property type="match status" value="3"/>
</dbReference>
<evidence type="ECO:0000256" key="2">
    <source>
        <dbReference type="PROSITE-ProRule" id="PRU00117"/>
    </source>
</evidence>
<name>X6NPY5_RETFI</name>
<dbReference type="InterPro" id="IPR004087">
    <property type="entry name" value="KH_dom"/>
</dbReference>
<keyword evidence="6" id="KW-1185">Reference proteome</keyword>
<accession>X6NPY5</accession>
<dbReference type="PANTHER" id="PTHR10288">
    <property type="entry name" value="KH DOMAIN CONTAINING RNA BINDING PROTEIN"/>
    <property type="match status" value="1"/>
</dbReference>
<sequence length="555" mass="62026">MITSNAIDNSNSEQTTNADKQVREEKTNKKLTNEDSNKIEDKPTNKGTCVAGNNNLNNIDHKFRNTAKFSPIPCLFFFCLKKKKKKAKGVGLVPTVNTNAHVYTLRLLLDARKVGSLIGKGGATINSIRNRSDTKIFIAVKYTSSCGVNGKVYVWYGVTMHGKQKPVASALYRIGSVEGSVGPIICALQMICDAQSRESINASWDMGNAKKQSEDEITKDANDDSHNEYGNDNEHENENPSVNKNVSGLSASYGITLLVEEKNIGRLIGKGGEAISYIRKITKADIYISSQLLRYSTEKTVDIYGTKTATHAAIQHIVQRLLESNAFMPPRVPYDPSCDVLQLYDKRKNKQWLSPERKPKQSSFRFQKKKFCSFDFKTIPKKVHLRGRDGPASNQSFYRPRYAGAQAQPGTDAQLLRINAPSIGYTNYHYPNHSIQNALSYVPLKKKVKKAFFLCTHVYTNYITGKGYQQYKNDDSAENESTPVVIPVSTKLIGSVIGRQGRNIQEIRLKSQASIQIDNVPTKNERHITVSGTPRQVETAISLIEESIKRETSRQ</sequence>
<feature type="domain" description="K Homology" evidence="4">
    <location>
        <begin position="251"/>
        <end position="322"/>
    </location>
</feature>
<evidence type="ECO:0000259" key="4">
    <source>
        <dbReference type="SMART" id="SM00322"/>
    </source>
</evidence>
<dbReference type="SUPFAM" id="SSF54791">
    <property type="entry name" value="Eukaryotic type KH-domain (KH-domain type I)"/>
    <property type="match status" value="3"/>
</dbReference>
<feature type="compositionally biased region" description="Basic and acidic residues" evidence="3">
    <location>
        <begin position="20"/>
        <end position="44"/>
    </location>
</feature>
<dbReference type="EMBL" id="ASPP01007278">
    <property type="protein sequence ID" value="ETO27402.1"/>
    <property type="molecule type" value="Genomic_DNA"/>
</dbReference>
<keyword evidence="2" id="KW-0694">RNA-binding</keyword>
<dbReference type="AlphaFoldDB" id="X6NPY5"/>
<feature type="compositionally biased region" description="Basic and acidic residues" evidence="3">
    <location>
        <begin position="211"/>
        <end position="238"/>
    </location>
</feature>
<feature type="compositionally biased region" description="Polar residues" evidence="3">
    <location>
        <begin position="1"/>
        <end position="19"/>
    </location>
</feature>
<gene>
    <name evidence="5" type="ORF">RFI_09728</name>
</gene>
<protein>
    <recommendedName>
        <fullName evidence="4">K Homology domain-containing protein</fullName>
    </recommendedName>
</protein>
<dbReference type="Gene3D" id="3.30.1370.10">
    <property type="entry name" value="K Homology domain, type 1"/>
    <property type="match status" value="3"/>
</dbReference>
<dbReference type="PROSITE" id="PS50084">
    <property type="entry name" value="KH_TYPE_1"/>
    <property type="match status" value="3"/>
</dbReference>
<dbReference type="GO" id="GO:0003723">
    <property type="term" value="F:RNA binding"/>
    <property type="evidence" value="ECO:0007669"/>
    <property type="project" value="UniProtKB-UniRule"/>
</dbReference>
<dbReference type="InterPro" id="IPR004088">
    <property type="entry name" value="KH_dom_type_1"/>
</dbReference>
<evidence type="ECO:0000256" key="1">
    <source>
        <dbReference type="ARBA" id="ARBA00022737"/>
    </source>
</evidence>
<dbReference type="InterPro" id="IPR036612">
    <property type="entry name" value="KH_dom_type_1_sf"/>
</dbReference>
<feature type="domain" description="K Homology" evidence="4">
    <location>
        <begin position="101"/>
        <end position="196"/>
    </location>
</feature>
<dbReference type="Proteomes" id="UP000023152">
    <property type="component" value="Unassembled WGS sequence"/>
</dbReference>
<evidence type="ECO:0000313" key="5">
    <source>
        <dbReference type="EMBL" id="ETO27402.1"/>
    </source>
</evidence>
<reference evidence="5 6" key="1">
    <citation type="journal article" date="2013" name="Curr. Biol.">
        <title>The Genome of the Foraminiferan Reticulomyxa filosa.</title>
        <authorList>
            <person name="Glockner G."/>
            <person name="Hulsmann N."/>
            <person name="Schleicher M."/>
            <person name="Noegel A.A."/>
            <person name="Eichinger L."/>
            <person name="Gallinger C."/>
            <person name="Pawlowski J."/>
            <person name="Sierra R."/>
            <person name="Euteneuer U."/>
            <person name="Pillet L."/>
            <person name="Moustafa A."/>
            <person name="Platzer M."/>
            <person name="Groth M."/>
            <person name="Szafranski K."/>
            <person name="Schliwa M."/>
        </authorList>
    </citation>
    <scope>NUCLEOTIDE SEQUENCE [LARGE SCALE GENOMIC DNA]</scope>
</reference>
<evidence type="ECO:0000313" key="6">
    <source>
        <dbReference type="Proteomes" id="UP000023152"/>
    </source>
</evidence>
<proteinExistence type="predicted"/>